<keyword evidence="1" id="KW-1133">Transmembrane helix</keyword>
<dbReference type="RefSeq" id="XP_002674318.1">
    <property type="nucleotide sequence ID" value="XM_002674272.1"/>
</dbReference>
<proteinExistence type="predicted"/>
<dbReference type="InParanoid" id="D2VNZ1"/>
<dbReference type="Proteomes" id="UP000006671">
    <property type="component" value="Unassembled WGS sequence"/>
</dbReference>
<reference evidence="2 3" key="1">
    <citation type="journal article" date="2010" name="Cell">
        <title>The genome of Naegleria gruberi illuminates early eukaryotic versatility.</title>
        <authorList>
            <person name="Fritz-Laylin L.K."/>
            <person name="Prochnik S.E."/>
            <person name="Ginger M.L."/>
            <person name="Dacks J.B."/>
            <person name="Carpenter M.L."/>
            <person name="Field M.C."/>
            <person name="Kuo A."/>
            <person name="Paredez A."/>
            <person name="Chapman J."/>
            <person name="Pham J."/>
            <person name="Shu S."/>
            <person name="Neupane R."/>
            <person name="Cipriano M."/>
            <person name="Mancuso J."/>
            <person name="Tu H."/>
            <person name="Salamov A."/>
            <person name="Lindquist E."/>
            <person name="Shapiro H."/>
            <person name="Lucas S."/>
            <person name="Grigoriev I.V."/>
            <person name="Cande W.Z."/>
            <person name="Fulton C."/>
            <person name="Rokhsar D.S."/>
            <person name="Dawson S.C."/>
        </authorList>
    </citation>
    <scope>NUCLEOTIDE SEQUENCE [LARGE SCALE GENOMIC DNA]</scope>
    <source>
        <strain evidence="2 3">NEG-M</strain>
    </source>
</reference>
<keyword evidence="1" id="KW-0472">Membrane</keyword>
<dbReference type="OMA" id="TEHSIMF"/>
<gene>
    <name evidence="2" type="ORF">NAEGRDRAFT_80691</name>
</gene>
<dbReference type="PANTHER" id="PTHR35190">
    <property type="entry name" value="PROTEIN DCD1B"/>
    <property type="match status" value="1"/>
</dbReference>
<dbReference type="KEGG" id="ngr:NAEGRDRAFT_80691"/>
<dbReference type="OrthoDB" id="9998640at2759"/>
<dbReference type="PANTHER" id="PTHR35190:SF1">
    <property type="entry name" value="PEPTIDASE C45 HYDROLASE DOMAIN-CONTAINING PROTEIN"/>
    <property type="match status" value="1"/>
</dbReference>
<evidence type="ECO:0000256" key="1">
    <source>
        <dbReference type="SAM" id="Phobius"/>
    </source>
</evidence>
<organism evidence="3">
    <name type="scientific">Naegleria gruberi</name>
    <name type="common">Amoeba</name>
    <dbReference type="NCBI Taxonomy" id="5762"/>
    <lineage>
        <taxon>Eukaryota</taxon>
        <taxon>Discoba</taxon>
        <taxon>Heterolobosea</taxon>
        <taxon>Tetramitia</taxon>
        <taxon>Eutetramitia</taxon>
        <taxon>Vahlkampfiidae</taxon>
        <taxon>Naegleria</taxon>
    </lineage>
</organism>
<dbReference type="EMBL" id="GG738885">
    <property type="protein sequence ID" value="EFC41574.1"/>
    <property type="molecule type" value="Genomic_DNA"/>
</dbReference>
<dbReference type="GeneID" id="8851183"/>
<protein>
    <submittedName>
        <fullName evidence="2">Uncharacterized protein</fullName>
    </submittedName>
</protein>
<dbReference type="Gene3D" id="3.60.60.10">
    <property type="entry name" value="Penicillin V Acylase, Chain A"/>
    <property type="match status" value="1"/>
</dbReference>
<sequence>MSAQIKLIYLLMVLLVMLGGVFEYGHTTIITTSQNNIGGLITLKINNPNQYNALIDDQSMITLKISIYELQIVESDNNSYPYIPDLVELTTLTPKFTNFTKLQMLSDNYPKSTQIGYKFNVELNQNYIILGQIVSGMKTTSFNGWYRDGPAEYFKVIKLTSERNSLNDLDFIVEGVTPYPKEGYHQYGYFRFIKGLPVLSLFGNEAQRGYAHGYLMAQHVIDFFRFYILEGTIQSASSYLNVHVPALNSAAFTYDKEFMSGIQGVYSGMLDSKVDLTIPELGRKFLPIDIIAINGYIELEYIGRHGVPKIVGELSTLKGGIKMNRKKSSDSNAACTQFSVWGKFTSANCPKEQQSNIISVRNMDGEIDMKKVTVHSVLITTVESDNPQDKRYVSVMWPGFIGTLSAINEDGVYSMMNYGVNQPGTIWSQGTIVAWIVKDIIQKTSAAMATPPFIQQQIESRKGTMGGSCMTGCILVFSRRVNNVSNKYPPSFVYEGDWKSGMMRVPGQAYPYFVNNSIGASNHNHLYGVESGDRDSMKNFGQGNGFSSMWRYQAASNLIDEWARSIELPITEQTKSSHLAEIDCNSQMRQVLQRACRGYTEHSIMFRPMNDGKINIDISVAQPTFNGWDAPFLDYTSLEFNEFFKK</sequence>
<keyword evidence="1" id="KW-0812">Transmembrane</keyword>
<name>D2VNZ1_NAEGR</name>
<feature type="transmembrane region" description="Helical" evidence="1">
    <location>
        <begin position="7"/>
        <end position="25"/>
    </location>
</feature>
<dbReference type="VEuPathDB" id="AmoebaDB:NAEGRDRAFT_80691"/>
<keyword evidence="3" id="KW-1185">Reference proteome</keyword>
<dbReference type="AlphaFoldDB" id="D2VNZ1"/>
<evidence type="ECO:0000313" key="2">
    <source>
        <dbReference type="EMBL" id="EFC41574.1"/>
    </source>
</evidence>
<accession>D2VNZ1</accession>
<dbReference type="eggNOG" id="ENOG502SPNU">
    <property type="taxonomic scope" value="Eukaryota"/>
</dbReference>
<evidence type="ECO:0000313" key="3">
    <source>
        <dbReference type="Proteomes" id="UP000006671"/>
    </source>
</evidence>
<dbReference type="InterPro" id="IPR047803">
    <property type="entry name" value="DCD1A/B-like"/>
</dbReference>